<comment type="similarity">
    <text evidence="1">Belongs to the peptidase M20 family.</text>
</comment>
<dbReference type="PIRSF" id="PIRSF005962">
    <property type="entry name" value="Pept_M20D_amidohydro"/>
    <property type="match status" value="1"/>
</dbReference>
<gene>
    <name evidence="7" type="ORF">CKAN_00662300</name>
</gene>
<dbReference type="FunFam" id="3.30.70.360:FF:000001">
    <property type="entry name" value="N-acetyldiaminopimelate deacetylase"/>
    <property type="match status" value="1"/>
</dbReference>
<feature type="binding site" evidence="4">
    <location>
        <position position="135"/>
    </location>
    <ligand>
        <name>Mn(2+)</name>
        <dbReference type="ChEBI" id="CHEBI:29035"/>
        <label>2</label>
    </ligand>
</feature>
<dbReference type="CDD" id="cd08017">
    <property type="entry name" value="M20_IAA_Hyd"/>
    <property type="match status" value="1"/>
</dbReference>
<keyword evidence="4" id="KW-0464">Manganese</keyword>
<dbReference type="Gene3D" id="3.30.70.360">
    <property type="match status" value="1"/>
</dbReference>
<keyword evidence="2 5" id="KW-0732">Signal</keyword>
<accession>A0A443NHW9</accession>
<reference evidence="7 8" key="1">
    <citation type="journal article" date="2019" name="Nat. Plants">
        <title>Stout camphor tree genome fills gaps in understanding of flowering plant genome evolution.</title>
        <authorList>
            <person name="Chaw S.M."/>
            <person name="Liu Y.C."/>
            <person name="Wu Y.W."/>
            <person name="Wang H.Y."/>
            <person name="Lin C.I."/>
            <person name="Wu C.S."/>
            <person name="Ke H.M."/>
            <person name="Chang L.Y."/>
            <person name="Hsu C.Y."/>
            <person name="Yang H.T."/>
            <person name="Sudianto E."/>
            <person name="Hsu M.H."/>
            <person name="Wu K.P."/>
            <person name="Wang L.N."/>
            <person name="Leebens-Mack J.H."/>
            <person name="Tsai I.J."/>
        </authorList>
    </citation>
    <scope>NUCLEOTIDE SEQUENCE [LARGE SCALE GENOMIC DNA]</scope>
    <source>
        <strain evidence="8">cv. Chaw 1501</strain>
        <tissue evidence="7">Young leaves</tissue>
    </source>
</reference>
<dbReference type="GO" id="GO:0009850">
    <property type="term" value="P:auxin metabolic process"/>
    <property type="evidence" value="ECO:0007669"/>
    <property type="project" value="InterPro"/>
</dbReference>
<evidence type="ECO:0000256" key="4">
    <source>
        <dbReference type="PIRSR" id="PIRSR005962-1"/>
    </source>
</evidence>
<feature type="binding site" evidence="4">
    <location>
        <position position="133"/>
    </location>
    <ligand>
        <name>Mn(2+)</name>
        <dbReference type="ChEBI" id="CHEBI:29035"/>
        <label>2</label>
    </ligand>
</feature>
<comment type="caution">
    <text evidence="7">The sequence shown here is derived from an EMBL/GenBank/DDBJ whole genome shotgun (WGS) entry which is preliminary data.</text>
</comment>
<dbReference type="Pfam" id="PF07687">
    <property type="entry name" value="M20_dimer"/>
    <property type="match status" value="1"/>
</dbReference>
<dbReference type="NCBIfam" id="TIGR01891">
    <property type="entry name" value="amidohydrolases"/>
    <property type="match status" value="1"/>
</dbReference>
<evidence type="ECO:0000256" key="2">
    <source>
        <dbReference type="ARBA" id="ARBA00022729"/>
    </source>
</evidence>
<comment type="cofactor">
    <cofactor evidence="4">
        <name>Mn(2+)</name>
        <dbReference type="ChEBI" id="CHEBI:29035"/>
    </cofactor>
    <text evidence="4">The Mn(2+) ion enhances activity.</text>
</comment>
<feature type="chain" id="PRO_5019185181" evidence="5">
    <location>
        <begin position="23"/>
        <end position="440"/>
    </location>
</feature>
<evidence type="ECO:0000256" key="5">
    <source>
        <dbReference type="SAM" id="SignalP"/>
    </source>
</evidence>
<dbReference type="SUPFAM" id="SSF55031">
    <property type="entry name" value="Bacterial exopeptidase dimerisation domain"/>
    <property type="match status" value="1"/>
</dbReference>
<evidence type="ECO:0000256" key="1">
    <source>
        <dbReference type="ARBA" id="ARBA00006153"/>
    </source>
</evidence>
<dbReference type="PANTHER" id="PTHR11014:SF119">
    <property type="entry name" value="IAA-AMINO ACID HYDROLASE ILR1-LIKE 1"/>
    <property type="match status" value="1"/>
</dbReference>
<keyword evidence="8" id="KW-1185">Reference proteome</keyword>
<dbReference type="AlphaFoldDB" id="A0A443NHW9"/>
<sequence length="440" mass="48560">MSFCKWVFLISLLLLLPTFTYSSQNPWKHISPDFLNRAMKPDLVDWMVDVRRRIHENPETAFEEFETSRLIREELDKLNISYIHPVAITGIVGYVGTGGPPFVAVRADIDALPMEEKVEWEHKSKVPGKMHACGHDAHAAILLGAAKILQEYRDNLQGTVVLLFQPAEERGRGAQMMVESGVLENVEAIFGLHVNPMLPLGAVASRPGAIMAGCGFFEAVINGRGGHSAIPHQAIDPIVAAANAVSSLQHIVSRESDALKSPVVTVAKFQGGNALNVIPDSVTIGGSFRAFSKEDFFRIKQRINEIIVRQAAVHRCNATVDFHVKGVPFLPVTVNDERLHEYFNNVAGDMLGRQNVKVMELVMGSEDFAFFSDVIPGYFFFLGMNSKSQGPVEPPHSPHFTINENALPYGAALHASLVTRYLLEFRVPSPAPEEICHGEF</sequence>
<evidence type="ECO:0000313" key="7">
    <source>
        <dbReference type="EMBL" id="RWR78113.1"/>
    </source>
</evidence>
<keyword evidence="4" id="KW-0479">Metal-binding</keyword>
<feature type="signal peptide" evidence="5">
    <location>
        <begin position="1"/>
        <end position="22"/>
    </location>
</feature>
<dbReference type="OrthoDB" id="6119954at2759"/>
<dbReference type="InterPro" id="IPR011650">
    <property type="entry name" value="Peptidase_M20_dimer"/>
</dbReference>
<feature type="binding site" evidence="4">
    <location>
        <position position="396"/>
    </location>
    <ligand>
        <name>Mn(2+)</name>
        <dbReference type="ChEBI" id="CHEBI:29035"/>
        <label>2</label>
    </ligand>
</feature>
<dbReference type="SUPFAM" id="SSF53187">
    <property type="entry name" value="Zn-dependent exopeptidases"/>
    <property type="match status" value="1"/>
</dbReference>
<dbReference type="InterPro" id="IPR036264">
    <property type="entry name" value="Bact_exopeptidase_dim_dom"/>
</dbReference>
<protein>
    <submittedName>
        <fullName evidence="7">IAA-amino acid hydrolase ILR1-like protein 1</fullName>
    </submittedName>
</protein>
<feature type="binding site" evidence="4">
    <location>
        <position position="169"/>
    </location>
    <ligand>
        <name>Mn(2+)</name>
        <dbReference type="ChEBI" id="CHEBI:29035"/>
        <label>2</label>
    </ligand>
</feature>
<dbReference type="InterPro" id="IPR002933">
    <property type="entry name" value="Peptidase_M20"/>
</dbReference>
<name>A0A443NHW9_9MAGN</name>
<feature type="domain" description="Peptidase M20 dimerisation" evidence="6">
    <location>
        <begin position="217"/>
        <end position="310"/>
    </location>
</feature>
<dbReference type="Proteomes" id="UP000283530">
    <property type="component" value="Unassembled WGS sequence"/>
</dbReference>
<keyword evidence="3 7" id="KW-0378">Hydrolase</keyword>
<evidence type="ECO:0000259" key="6">
    <source>
        <dbReference type="Pfam" id="PF07687"/>
    </source>
</evidence>
<dbReference type="Gene3D" id="3.40.630.10">
    <property type="entry name" value="Zn peptidases"/>
    <property type="match status" value="1"/>
</dbReference>
<evidence type="ECO:0000256" key="3">
    <source>
        <dbReference type="ARBA" id="ARBA00022801"/>
    </source>
</evidence>
<dbReference type="InterPro" id="IPR044757">
    <property type="entry name" value="ILR1-like_Hyd"/>
</dbReference>
<proteinExistence type="inferred from homology"/>
<dbReference type="GO" id="GO:0005783">
    <property type="term" value="C:endoplasmic reticulum"/>
    <property type="evidence" value="ECO:0007669"/>
    <property type="project" value="TreeGrafter"/>
</dbReference>
<feature type="binding site" evidence="4">
    <location>
        <position position="193"/>
    </location>
    <ligand>
        <name>Mn(2+)</name>
        <dbReference type="ChEBI" id="CHEBI:29035"/>
        <label>2</label>
    </ligand>
</feature>
<dbReference type="EMBL" id="QPKB01000002">
    <property type="protein sequence ID" value="RWR78113.1"/>
    <property type="molecule type" value="Genomic_DNA"/>
</dbReference>
<dbReference type="PANTHER" id="PTHR11014">
    <property type="entry name" value="PEPTIDASE M20 FAMILY MEMBER"/>
    <property type="match status" value="1"/>
</dbReference>
<dbReference type="GO" id="GO:0046872">
    <property type="term" value="F:metal ion binding"/>
    <property type="evidence" value="ECO:0007669"/>
    <property type="project" value="UniProtKB-KW"/>
</dbReference>
<dbReference type="Pfam" id="PF01546">
    <property type="entry name" value="Peptidase_M20"/>
    <property type="match status" value="1"/>
</dbReference>
<dbReference type="InterPro" id="IPR017439">
    <property type="entry name" value="Amidohydrolase"/>
</dbReference>
<evidence type="ECO:0000313" key="8">
    <source>
        <dbReference type="Proteomes" id="UP000283530"/>
    </source>
</evidence>
<dbReference type="GO" id="GO:0010179">
    <property type="term" value="F:IAA-Ala conjugate hydrolase activity"/>
    <property type="evidence" value="ECO:0007669"/>
    <property type="project" value="TreeGrafter"/>
</dbReference>
<dbReference type="STRING" id="337451.A0A443NHW9"/>
<organism evidence="7 8">
    <name type="scientific">Cinnamomum micranthum f. kanehirae</name>
    <dbReference type="NCBI Taxonomy" id="337451"/>
    <lineage>
        <taxon>Eukaryota</taxon>
        <taxon>Viridiplantae</taxon>
        <taxon>Streptophyta</taxon>
        <taxon>Embryophyta</taxon>
        <taxon>Tracheophyta</taxon>
        <taxon>Spermatophyta</taxon>
        <taxon>Magnoliopsida</taxon>
        <taxon>Magnoliidae</taxon>
        <taxon>Laurales</taxon>
        <taxon>Lauraceae</taxon>
        <taxon>Cinnamomum</taxon>
    </lineage>
</organism>